<evidence type="ECO:0000313" key="4">
    <source>
        <dbReference type="Proteomes" id="UP000054558"/>
    </source>
</evidence>
<dbReference type="InterPro" id="IPR036249">
    <property type="entry name" value="Thioredoxin-like_sf"/>
</dbReference>
<evidence type="ECO:0000259" key="2">
    <source>
        <dbReference type="PROSITE" id="PS50404"/>
    </source>
</evidence>
<dbReference type="InterPro" id="IPR036282">
    <property type="entry name" value="Glutathione-S-Trfase_C_sf"/>
</dbReference>
<gene>
    <name evidence="3" type="ORF">KFL_000550030</name>
</gene>
<dbReference type="OrthoDB" id="422574at2759"/>
<dbReference type="STRING" id="105231.A0A1Y1HPC0"/>
<dbReference type="EMBL" id="DF237004">
    <property type="protein sequence ID" value="GAQ80470.1"/>
    <property type="molecule type" value="Genomic_DNA"/>
</dbReference>
<reference evidence="3 4" key="1">
    <citation type="journal article" date="2014" name="Nat. Commun.">
        <title>Klebsormidium flaccidum genome reveals primary factors for plant terrestrial adaptation.</title>
        <authorList>
            <person name="Hori K."/>
            <person name="Maruyama F."/>
            <person name="Fujisawa T."/>
            <person name="Togashi T."/>
            <person name="Yamamoto N."/>
            <person name="Seo M."/>
            <person name="Sato S."/>
            <person name="Yamada T."/>
            <person name="Mori H."/>
            <person name="Tajima N."/>
            <person name="Moriyama T."/>
            <person name="Ikeuchi M."/>
            <person name="Watanabe M."/>
            <person name="Wada H."/>
            <person name="Kobayashi K."/>
            <person name="Saito M."/>
            <person name="Masuda T."/>
            <person name="Sasaki-Sekimoto Y."/>
            <person name="Mashiguchi K."/>
            <person name="Awai K."/>
            <person name="Shimojima M."/>
            <person name="Masuda S."/>
            <person name="Iwai M."/>
            <person name="Nobusawa T."/>
            <person name="Narise T."/>
            <person name="Kondo S."/>
            <person name="Saito H."/>
            <person name="Sato R."/>
            <person name="Murakawa M."/>
            <person name="Ihara Y."/>
            <person name="Oshima-Yamada Y."/>
            <person name="Ohtaka K."/>
            <person name="Satoh M."/>
            <person name="Sonobe K."/>
            <person name="Ishii M."/>
            <person name="Ohtani R."/>
            <person name="Kanamori-Sato M."/>
            <person name="Honoki R."/>
            <person name="Miyazaki D."/>
            <person name="Mochizuki H."/>
            <person name="Umetsu J."/>
            <person name="Higashi K."/>
            <person name="Shibata D."/>
            <person name="Kamiya Y."/>
            <person name="Sato N."/>
            <person name="Nakamura Y."/>
            <person name="Tabata S."/>
            <person name="Ida S."/>
            <person name="Kurokawa K."/>
            <person name="Ohta H."/>
        </authorList>
    </citation>
    <scope>NUCLEOTIDE SEQUENCE [LARGE SCALE GENOMIC DNA]</scope>
    <source>
        <strain evidence="3 4">NIES-2285</strain>
    </source>
</reference>
<evidence type="ECO:0000313" key="3">
    <source>
        <dbReference type="EMBL" id="GAQ80470.1"/>
    </source>
</evidence>
<dbReference type="Proteomes" id="UP000054558">
    <property type="component" value="Unassembled WGS sequence"/>
</dbReference>
<comment type="similarity">
    <text evidence="1">Belongs to the GST superfamily.</text>
</comment>
<feature type="domain" description="GST N-terminal" evidence="2">
    <location>
        <begin position="19"/>
        <end position="106"/>
    </location>
</feature>
<keyword evidence="3" id="KW-0808">Transferase</keyword>
<protein>
    <submittedName>
        <fullName evidence="3">Glutathione S-transferase</fullName>
    </submittedName>
</protein>
<evidence type="ECO:0000256" key="1">
    <source>
        <dbReference type="ARBA" id="ARBA00007409"/>
    </source>
</evidence>
<dbReference type="CDD" id="cd03048">
    <property type="entry name" value="GST_N_Ure2p_like"/>
    <property type="match status" value="1"/>
</dbReference>
<dbReference type="Gene3D" id="1.20.1050.10">
    <property type="match status" value="1"/>
</dbReference>
<dbReference type="SUPFAM" id="SSF52833">
    <property type="entry name" value="Thioredoxin-like"/>
    <property type="match status" value="1"/>
</dbReference>
<sequence length="151" mass="16949">MSAVDNKRARTEEAVGEGAKKLQLYSLATPNGQKIGVALEEMEIPYDAHTIDIFKNTQFEDWYVKINPNSKIPSIVDPNGPGGEEVHMMESCAILVYLAEKTGKFLSKDPIKRLETLQWLFFQAAHVGPMSGQYGHFQKHVGKRFAQFLHG</sequence>
<keyword evidence="4" id="KW-1185">Reference proteome</keyword>
<dbReference type="Gene3D" id="3.40.30.10">
    <property type="entry name" value="Glutaredoxin"/>
    <property type="match status" value="1"/>
</dbReference>
<dbReference type="AlphaFoldDB" id="A0A1Y1HPC0"/>
<dbReference type="Pfam" id="PF13409">
    <property type="entry name" value="GST_N_2"/>
    <property type="match status" value="1"/>
</dbReference>
<name>A0A1Y1HPC0_KLENI</name>
<dbReference type="GO" id="GO:0016740">
    <property type="term" value="F:transferase activity"/>
    <property type="evidence" value="ECO:0007669"/>
    <property type="project" value="UniProtKB-KW"/>
</dbReference>
<dbReference type="InterPro" id="IPR004045">
    <property type="entry name" value="Glutathione_S-Trfase_N"/>
</dbReference>
<dbReference type="SUPFAM" id="SSF47616">
    <property type="entry name" value="GST C-terminal domain-like"/>
    <property type="match status" value="1"/>
</dbReference>
<dbReference type="PROSITE" id="PS50404">
    <property type="entry name" value="GST_NTER"/>
    <property type="match status" value="1"/>
</dbReference>
<dbReference type="SFLD" id="SFLDS00019">
    <property type="entry name" value="Glutathione_Transferase_(cytos"/>
    <property type="match status" value="1"/>
</dbReference>
<accession>A0A1Y1HPC0</accession>
<organism evidence="3 4">
    <name type="scientific">Klebsormidium nitens</name>
    <name type="common">Green alga</name>
    <name type="synonym">Ulothrix nitens</name>
    <dbReference type="NCBI Taxonomy" id="105231"/>
    <lineage>
        <taxon>Eukaryota</taxon>
        <taxon>Viridiplantae</taxon>
        <taxon>Streptophyta</taxon>
        <taxon>Klebsormidiophyceae</taxon>
        <taxon>Klebsormidiales</taxon>
        <taxon>Klebsormidiaceae</taxon>
        <taxon>Klebsormidium</taxon>
    </lineage>
</organism>
<dbReference type="PANTHER" id="PTHR44051">
    <property type="entry name" value="GLUTATHIONE S-TRANSFERASE-RELATED"/>
    <property type="match status" value="1"/>
</dbReference>
<dbReference type="SFLD" id="SFLDG00358">
    <property type="entry name" value="Main_(cytGST)"/>
    <property type="match status" value="1"/>
</dbReference>
<dbReference type="InterPro" id="IPR040079">
    <property type="entry name" value="Glutathione_S-Trfase"/>
</dbReference>
<dbReference type="OMA" id="LFWESST"/>
<proteinExistence type="inferred from homology"/>
<dbReference type="PANTHER" id="PTHR44051:SF8">
    <property type="entry name" value="GLUTATHIONE S-TRANSFERASE GSTA"/>
    <property type="match status" value="1"/>
</dbReference>